<dbReference type="InterPro" id="IPR005312">
    <property type="entry name" value="DUF1759"/>
</dbReference>
<sequence length="352" mass="40489">MELPTFDGNLLEYPEFASRFATLVGNKTQLDSTTKFSLLKSCLRGRTLQSIQGLPMTPENYAIAMDILRTHYDDKVTMKHILYTKLAQLPDCDPEGRQLQTLYNRMFALIRQFSDNKDDSSETASGAILLNKLPARVESRIYDMTSNSHNLSPSELLRLLTDIVRKDAILSEMSYHSRPQQPQQDQYGSFHITMKPKSQRQLMAPRSRPRLKPCPYCNNRYHSPISCDSFSTPHHRSMRVKELHLCFNCLSNQHHTRDCRSKRTCKFCGKRHHSSLCFSQGQPSRQNLISTRGTTHNSYSKRSQPHQQSVHVVETTQNETTDLNFKSPENATAACTFAVPRNQNMNVFHRPH</sequence>
<dbReference type="PANTHER" id="PTHR47331:SF5">
    <property type="entry name" value="RIBONUCLEASE H"/>
    <property type="match status" value="1"/>
</dbReference>
<dbReference type="OMA" id="PRRYANT"/>
<name>A0A7I4Z4P1_HAECO</name>
<dbReference type="Pfam" id="PF03564">
    <property type="entry name" value="DUF1759"/>
    <property type="match status" value="1"/>
</dbReference>
<dbReference type="PANTHER" id="PTHR47331">
    <property type="entry name" value="PHD-TYPE DOMAIN-CONTAINING PROTEIN"/>
    <property type="match status" value="1"/>
</dbReference>
<proteinExistence type="predicted"/>
<evidence type="ECO:0000313" key="1">
    <source>
        <dbReference type="Proteomes" id="UP000025227"/>
    </source>
</evidence>
<accession>A0A7I4Z4P1</accession>
<dbReference type="AlphaFoldDB" id="A0A7I4Z4P1"/>
<dbReference type="OrthoDB" id="5846374at2759"/>
<reference evidence="2" key="1">
    <citation type="submission" date="2020-12" db="UniProtKB">
        <authorList>
            <consortium name="WormBaseParasite"/>
        </authorList>
    </citation>
    <scope>IDENTIFICATION</scope>
    <source>
        <strain evidence="2">MHco3</strain>
    </source>
</reference>
<protein>
    <submittedName>
        <fullName evidence="2">CCHC-type domain-containing protein</fullName>
    </submittedName>
</protein>
<dbReference type="Proteomes" id="UP000025227">
    <property type="component" value="Unplaced"/>
</dbReference>
<organism evidence="1 2">
    <name type="scientific">Haemonchus contortus</name>
    <name type="common">Barber pole worm</name>
    <dbReference type="NCBI Taxonomy" id="6289"/>
    <lineage>
        <taxon>Eukaryota</taxon>
        <taxon>Metazoa</taxon>
        <taxon>Ecdysozoa</taxon>
        <taxon>Nematoda</taxon>
        <taxon>Chromadorea</taxon>
        <taxon>Rhabditida</taxon>
        <taxon>Rhabditina</taxon>
        <taxon>Rhabditomorpha</taxon>
        <taxon>Strongyloidea</taxon>
        <taxon>Trichostrongylidae</taxon>
        <taxon>Haemonchus</taxon>
    </lineage>
</organism>
<dbReference type="WBParaSite" id="HCON_00171870-00001">
    <property type="protein sequence ID" value="HCON_00171870-00001"/>
    <property type="gene ID" value="HCON_00171870"/>
</dbReference>
<keyword evidence="1" id="KW-1185">Reference proteome</keyword>
<evidence type="ECO:0000313" key="2">
    <source>
        <dbReference type="WBParaSite" id="HCON_00171870-00001"/>
    </source>
</evidence>